<dbReference type="Proteomes" id="UP001221411">
    <property type="component" value="Unassembled WGS sequence"/>
</dbReference>
<sequence>MTKPTKRTLQSVALASAVAGLLTGCGSDPVTNGAKPLSEDAPPVIAAYANLVHGSYVEAIDETASLNASLAQFVAEPTEARFKAAREAWLLARDPYGQTEAFRFYGGPIDDDDGPEGRINAWPMDEAHVDYVAGEPGAGIINDAMTYPTIDETTIAELNENPGEKDISTGYHAIEFLLWGQDTNADGPGQRPYTDYVVDMGTAANQERRGQYLLAAGKLLLQDLSSVSAEWAPEGGAYRASFVALAPEEAVRRILLGIGSLSGAELAGERMQVAYDTKEQEDEHSCFSDNTHKDILNNALGIQNVYLGRRGQVDLPGIDDLVRARDAALDARLQKEMQESIEAIKAIGEPFDQAILGDDTAPGRQKVKTAIEALRKQTATINEVAKLFGIQLNIEE</sequence>
<gene>
    <name evidence="4" type="ORF">POL67_24280</name>
</gene>
<comment type="caution">
    <text evidence="4">The sequence shown here is derived from an EMBL/GenBank/DDBJ whole genome shotgun (WGS) entry which is preliminary data.</text>
</comment>
<dbReference type="Gene3D" id="1.20.1420.20">
    <property type="entry name" value="M75 peptidase, HXXE motif"/>
    <property type="match status" value="1"/>
</dbReference>
<dbReference type="InterPro" id="IPR038352">
    <property type="entry name" value="Imelysin_sf"/>
</dbReference>
<dbReference type="PROSITE" id="PS51257">
    <property type="entry name" value="PROKAR_LIPOPROTEIN"/>
    <property type="match status" value="1"/>
</dbReference>
<keyword evidence="2" id="KW-0732">Signal</keyword>
<comment type="subcellular location">
    <subcellularLocation>
        <location evidence="1">Cell envelope</location>
    </subcellularLocation>
</comment>
<keyword evidence="5" id="KW-1185">Reference proteome</keyword>
<evidence type="ECO:0000313" key="4">
    <source>
        <dbReference type="EMBL" id="MDC0744472.1"/>
    </source>
</evidence>
<protein>
    <submittedName>
        <fullName evidence="4">Imelysin family protein</fullName>
    </submittedName>
</protein>
<organism evidence="4 5">
    <name type="scientific">Polyangium mundeleinium</name>
    <dbReference type="NCBI Taxonomy" id="2995306"/>
    <lineage>
        <taxon>Bacteria</taxon>
        <taxon>Pseudomonadati</taxon>
        <taxon>Myxococcota</taxon>
        <taxon>Polyangia</taxon>
        <taxon>Polyangiales</taxon>
        <taxon>Polyangiaceae</taxon>
        <taxon>Polyangium</taxon>
    </lineage>
</organism>
<dbReference type="CDD" id="cd14657">
    <property type="entry name" value="Imelysin_IrpA-like"/>
    <property type="match status" value="1"/>
</dbReference>
<feature type="domain" description="Imelysin-like" evidence="3">
    <location>
        <begin position="55"/>
        <end position="380"/>
    </location>
</feature>
<dbReference type="RefSeq" id="WP_271921019.1">
    <property type="nucleotide sequence ID" value="NZ_JAQNDO010000001.1"/>
</dbReference>
<evidence type="ECO:0000256" key="1">
    <source>
        <dbReference type="ARBA" id="ARBA00004196"/>
    </source>
</evidence>
<reference evidence="4 5" key="1">
    <citation type="submission" date="2022-11" db="EMBL/GenBank/DDBJ databases">
        <title>Minimal conservation of predation-associated metabolite biosynthetic gene clusters underscores biosynthetic potential of Myxococcota including descriptions for ten novel species: Archangium lansinium sp. nov., Myxococcus landrumus sp. nov., Nannocystis bai.</title>
        <authorList>
            <person name="Ahearne A."/>
            <person name="Stevens C."/>
            <person name="Dowd S."/>
        </authorList>
    </citation>
    <scope>NUCLEOTIDE SEQUENCE [LARGE SCALE GENOMIC DNA]</scope>
    <source>
        <strain evidence="4 5">RJM3</strain>
    </source>
</reference>
<accession>A0ABT5ESY9</accession>
<evidence type="ECO:0000256" key="2">
    <source>
        <dbReference type="ARBA" id="ARBA00022729"/>
    </source>
</evidence>
<dbReference type="EMBL" id="JAQNDO010000001">
    <property type="protein sequence ID" value="MDC0744472.1"/>
    <property type="molecule type" value="Genomic_DNA"/>
</dbReference>
<evidence type="ECO:0000313" key="5">
    <source>
        <dbReference type="Proteomes" id="UP001221411"/>
    </source>
</evidence>
<dbReference type="InterPro" id="IPR018976">
    <property type="entry name" value="Imelysin-like"/>
</dbReference>
<proteinExistence type="predicted"/>
<name>A0ABT5ESY9_9BACT</name>
<dbReference type="Pfam" id="PF09375">
    <property type="entry name" value="Peptidase_M75"/>
    <property type="match status" value="1"/>
</dbReference>
<evidence type="ECO:0000259" key="3">
    <source>
        <dbReference type="Pfam" id="PF09375"/>
    </source>
</evidence>